<gene>
    <name evidence="2" type="ORF">AC579_4926</name>
</gene>
<accession>A0A139I2I3</accession>
<evidence type="ECO:0000256" key="1">
    <source>
        <dbReference type="SAM" id="Phobius"/>
    </source>
</evidence>
<keyword evidence="3" id="KW-1185">Reference proteome</keyword>
<evidence type="ECO:0000313" key="3">
    <source>
        <dbReference type="Proteomes" id="UP000073492"/>
    </source>
</evidence>
<dbReference type="EMBL" id="LFZO01000404">
    <property type="protein sequence ID" value="KXT08772.1"/>
    <property type="molecule type" value="Genomic_DNA"/>
</dbReference>
<evidence type="ECO:0000313" key="2">
    <source>
        <dbReference type="EMBL" id="KXT08772.1"/>
    </source>
</evidence>
<dbReference type="OrthoDB" id="10624538at2759"/>
<keyword evidence="1" id="KW-1133">Transmembrane helix</keyword>
<keyword evidence="1" id="KW-0472">Membrane</keyword>
<sequence>MLFQPHPIAISGWAGLPWLNRKEMYERSVTLGNFTSQHPPRAPATRRGRNGGKKIIECAWASSSKRRHIEAVWKLWEPKQFLETKVERSKPGETTPRQLSVEACPSEIRLSSSATALADLFGSNIALVPVQVLVKALIGQAQTICFIHAKRISKRQLIRTTTILVLALALVMVMLLSQDFAPNIPVQPHCCKVFCVLCIPFLIVEGKQQLRRDDDQRH</sequence>
<name>A0A139I2I3_9PEZI</name>
<proteinExistence type="predicted"/>
<protein>
    <submittedName>
        <fullName evidence="2">Uncharacterized protein</fullName>
    </submittedName>
</protein>
<reference evidence="2 3" key="1">
    <citation type="submission" date="2015-07" db="EMBL/GenBank/DDBJ databases">
        <title>Comparative genomics of the Sigatoka disease complex on banana suggests a link between parallel evolutionary changes in Pseudocercospora fijiensis and Pseudocercospora eumusae and increased virulence on the banana host.</title>
        <authorList>
            <person name="Chang T.-C."/>
            <person name="Salvucci A."/>
            <person name="Crous P.W."/>
            <person name="Stergiopoulos I."/>
        </authorList>
    </citation>
    <scope>NUCLEOTIDE SEQUENCE [LARGE SCALE GENOMIC DNA]</scope>
    <source>
        <strain evidence="2 3">CBS 116634</strain>
    </source>
</reference>
<keyword evidence="1" id="KW-0812">Transmembrane</keyword>
<organism evidence="2 3">
    <name type="scientific">Pseudocercospora musae</name>
    <dbReference type="NCBI Taxonomy" id="113226"/>
    <lineage>
        <taxon>Eukaryota</taxon>
        <taxon>Fungi</taxon>
        <taxon>Dikarya</taxon>
        <taxon>Ascomycota</taxon>
        <taxon>Pezizomycotina</taxon>
        <taxon>Dothideomycetes</taxon>
        <taxon>Dothideomycetidae</taxon>
        <taxon>Mycosphaerellales</taxon>
        <taxon>Mycosphaerellaceae</taxon>
        <taxon>Pseudocercospora</taxon>
    </lineage>
</organism>
<feature type="transmembrane region" description="Helical" evidence="1">
    <location>
        <begin position="157"/>
        <end position="178"/>
    </location>
</feature>
<dbReference type="Proteomes" id="UP000073492">
    <property type="component" value="Unassembled WGS sequence"/>
</dbReference>
<dbReference type="AlphaFoldDB" id="A0A139I2I3"/>
<comment type="caution">
    <text evidence="2">The sequence shown here is derived from an EMBL/GenBank/DDBJ whole genome shotgun (WGS) entry which is preliminary data.</text>
</comment>